<sequence length="86" mass="10149">DRQWIESQKRSFRTFVFQSTRYLSSSTGNSNNGLIFENDNEESTQSQTLLNSNKQILLIFIPKNQVLQQQVHQMLKQEDLFLQNLN</sequence>
<gene>
    <name evidence="1" type="ORF">OXD698_LOCUS51724</name>
</gene>
<dbReference type="EMBL" id="CAJOAZ010026957">
    <property type="protein sequence ID" value="CAF4405720.1"/>
    <property type="molecule type" value="Genomic_DNA"/>
</dbReference>
<feature type="non-terminal residue" evidence="1">
    <location>
        <position position="1"/>
    </location>
</feature>
<organism evidence="1 2">
    <name type="scientific">Adineta steineri</name>
    <dbReference type="NCBI Taxonomy" id="433720"/>
    <lineage>
        <taxon>Eukaryota</taxon>
        <taxon>Metazoa</taxon>
        <taxon>Spiralia</taxon>
        <taxon>Gnathifera</taxon>
        <taxon>Rotifera</taxon>
        <taxon>Eurotatoria</taxon>
        <taxon>Bdelloidea</taxon>
        <taxon>Adinetida</taxon>
        <taxon>Adinetidae</taxon>
        <taxon>Adineta</taxon>
    </lineage>
</organism>
<proteinExistence type="predicted"/>
<reference evidence="1" key="1">
    <citation type="submission" date="2021-02" db="EMBL/GenBank/DDBJ databases">
        <authorList>
            <person name="Nowell W R."/>
        </authorList>
    </citation>
    <scope>NUCLEOTIDE SEQUENCE</scope>
</reference>
<dbReference type="AlphaFoldDB" id="A0A820PJB8"/>
<evidence type="ECO:0000313" key="1">
    <source>
        <dbReference type="EMBL" id="CAF4405720.1"/>
    </source>
</evidence>
<comment type="caution">
    <text evidence="1">The sequence shown here is derived from an EMBL/GenBank/DDBJ whole genome shotgun (WGS) entry which is preliminary data.</text>
</comment>
<name>A0A820PJB8_9BILA</name>
<accession>A0A820PJB8</accession>
<evidence type="ECO:0000313" key="2">
    <source>
        <dbReference type="Proteomes" id="UP000663844"/>
    </source>
</evidence>
<dbReference type="Proteomes" id="UP000663844">
    <property type="component" value="Unassembled WGS sequence"/>
</dbReference>
<protein>
    <submittedName>
        <fullName evidence="1">Uncharacterized protein</fullName>
    </submittedName>
</protein>
<feature type="non-terminal residue" evidence="1">
    <location>
        <position position="86"/>
    </location>
</feature>